<evidence type="ECO:0008006" key="11">
    <source>
        <dbReference type="Google" id="ProtNLM"/>
    </source>
</evidence>
<evidence type="ECO:0000256" key="2">
    <source>
        <dbReference type="ARBA" id="ARBA00022475"/>
    </source>
</evidence>
<evidence type="ECO:0000313" key="10">
    <source>
        <dbReference type="Proteomes" id="UP001642540"/>
    </source>
</evidence>
<dbReference type="Gene3D" id="3.40.190.10">
    <property type="entry name" value="Periplasmic binding protein-like II"/>
    <property type="match status" value="1"/>
</dbReference>
<comment type="caution">
    <text evidence="9">The sequence shown here is derived from an EMBL/GenBank/DDBJ whole genome shotgun (WGS) entry which is preliminary data.</text>
</comment>
<dbReference type="Gene3D" id="1.10.287.70">
    <property type="match status" value="1"/>
</dbReference>
<feature type="transmembrane region" description="Helical" evidence="8">
    <location>
        <begin position="456"/>
        <end position="478"/>
    </location>
</feature>
<dbReference type="SUPFAM" id="SSF53850">
    <property type="entry name" value="Periplasmic binding protein-like II"/>
    <property type="match status" value="1"/>
</dbReference>
<comment type="subcellular location">
    <subcellularLocation>
        <location evidence="1">Cell membrane</location>
        <topology evidence="1">Multi-pass membrane protein</topology>
    </subcellularLocation>
</comment>
<keyword evidence="10" id="KW-1185">Reference proteome</keyword>
<dbReference type="EMBL" id="CAXLJM020000068">
    <property type="protein sequence ID" value="CAL8122384.1"/>
    <property type="molecule type" value="Genomic_DNA"/>
</dbReference>
<evidence type="ECO:0000256" key="1">
    <source>
        <dbReference type="ARBA" id="ARBA00004651"/>
    </source>
</evidence>
<evidence type="ECO:0000313" key="9">
    <source>
        <dbReference type="EMBL" id="CAL8122384.1"/>
    </source>
</evidence>
<evidence type="ECO:0000256" key="7">
    <source>
        <dbReference type="ARBA" id="ARBA00023180"/>
    </source>
</evidence>
<sequence length="713" mass="82193">MTCSYRFNNSSKISPFLFNTRLNFSIKFLCAFLVLSSQYSQSVNVSASCFVCCPSLFRSQGVVNIRERTASSHILSYAIRCLFPDEEVVLITDEFNSRPTHINMQRNSRDDARRKCTYPENTPIAYLTTDAFLNSNSGFFLRLSILQTNLPTKVERTNFIFTTNSDAQVLSLIYKIDEELQILTAENKLIWQPSILILWTENQFILRTNPETNFIPGQQRLNSWFQSYKPKFTVDSGIFFFFIVQKGNSTRSKTNLYFSVWEVYNLKEIIVIEELHEKSLVPKQFRAVEDTACGSKNQNVFKWEERVISYMFLDRFRRRSDFRGQKISAAVPENTGSSDWITVKKAENGSALRLQRGFSVNVFRDLQCIMNFREEIVLGSTNQLLVVINETQMPLLAELNSGKADISLNQASVYAERAKVCSFLQPTYSGIYQAFFQQPSANSIRNIVSAPFTAPLWFTLIATWLFLIGCVHSWAIVAKRNQIGSCYRDDRFIQEIGMWTIAATCQKSWYLLPRTFVFKIIFCIGSLMAIVCYVAYSATIVSFLTVKAVPVRTFIELIQYDYKFTVHQYSSGTILLLKEMIESFNLPQTIITTDTQNEITHIINAKNAFLSYPDMFYQTAAEQNYSENFLCSTVNKLPAQNIPYKSSMYVKKGSQYREIFGEKLIVIMERGLNFRYKKDYDTTREVTCVQTRYDEGHGEIDPNDYTTDGKFSI</sequence>
<dbReference type="InterPro" id="IPR052192">
    <property type="entry name" value="Insect_Ionotropic_Sensory_Rcpt"/>
</dbReference>
<keyword evidence="4 8" id="KW-1133">Transmembrane helix</keyword>
<protein>
    <recommendedName>
        <fullName evidence="11">Ionotropic glutamate receptor C-terminal domain-containing protein</fullName>
    </recommendedName>
</protein>
<evidence type="ECO:0000256" key="8">
    <source>
        <dbReference type="SAM" id="Phobius"/>
    </source>
</evidence>
<evidence type="ECO:0000256" key="4">
    <source>
        <dbReference type="ARBA" id="ARBA00022989"/>
    </source>
</evidence>
<proteinExistence type="predicted"/>
<keyword evidence="6" id="KW-0675">Receptor</keyword>
<dbReference type="Proteomes" id="UP001642540">
    <property type="component" value="Unassembled WGS sequence"/>
</dbReference>
<gene>
    <name evidence="9" type="ORF">ODALV1_LOCUS19777</name>
</gene>
<dbReference type="PANTHER" id="PTHR42643">
    <property type="entry name" value="IONOTROPIC RECEPTOR 20A-RELATED"/>
    <property type="match status" value="1"/>
</dbReference>
<organism evidence="9 10">
    <name type="scientific">Orchesella dallaii</name>
    <dbReference type="NCBI Taxonomy" id="48710"/>
    <lineage>
        <taxon>Eukaryota</taxon>
        <taxon>Metazoa</taxon>
        <taxon>Ecdysozoa</taxon>
        <taxon>Arthropoda</taxon>
        <taxon>Hexapoda</taxon>
        <taxon>Collembola</taxon>
        <taxon>Entomobryomorpha</taxon>
        <taxon>Entomobryoidea</taxon>
        <taxon>Orchesellidae</taxon>
        <taxon>Orchesellinae</taxon>
        <taxon>Orchesella</taxon>
    </lineage>
</organism>
<keyword evidence="5 8" id="KW-0472">Membrane</keyword>
<feature type="transmembrane region" description="Helical" evidence="8">
    <location>
        <begin position="516"/>
        <end position="536"/>
    </location>
</feature>
<reference evidence="9 10" key="1">
    <citation type="submission" date="2024-08" db="EMBL/GenBank/DDBJ databases">
        <authorList>
            <person name="Cucini C."/>
            <person name="Frati F."/>
        </authorList>
    </citation>
    <scope>NUCLEOTIDE SEQUENCE [LARGE SCALE GENOMIC DNA]</scope>
</reference>
<keyword evidence="3 8" id="KW-0812">Transmembrane</keyword>
<evidence type="ECO:0000256" key="3">
    <source>
        <dbReference type="ARBA" id="ARBA00022692"/>
    </source>
</evidence>
<name>A0ABP1R832_9HEXA</name>
<accession>A0ABP1R832</accession>
<evidence type="ECO:0000256" key="5">
    <source>
        <dbReference type="ARBA" id="ARBA00023136"/>
    </source>
</evidence>
<dbReference type="PANTHER" id="PTHR42643:SF24">
    <property type="entry name" value="IONOTROPIC RECEPTOR 60A"/>
    <property type="match status" value="1"/>
</dbReference>
<keyword evidence="2" id="KW-1003">Cell membrane</keyword>
<evidence type="ECO:0000256" key="6">
    <source>
        <dbReference type="ARBA" id="ARBA00023170"/>
    </source>
</evidence>
<keyword evidence="7" id="KW-0325">Glycoprotein</keyword>